<dbReference type="GO" id="GO:0044774">
    <property type="term" value="P:mitotic DNA integrity checkpoint signaling"/>
    <property type="evidence" value="ECO:0007669"/>
    <property type="project" value="TreeGrafter"/>
</dbReference>
<dbReference type="InterPro" id="IPR036388">
    <property type="entry name" value="WH-like_DNA-bd_sf"/>
</dbReference>
<keyword evidence="3" id="KW-1185">Reference proteome</keyword>
<accession>A0A1V4J912</accession>
<name>A0A1V4J912_PATFA</name>
<dbReference type="Gene3D" id="1.10.10.1450">
    <property type="match status" value="1"/>
</dbReference>
<dbReference type="AlphaFoldDB" id="A0A1V4J912"/>
<dbReference type="InterPro" id="IPR052709">
    <property type="entry name" value="Transposase-MT_Hybrid"/>
</dbReference>
<dbReference type="GO" id="GO:0003690">
    <property type="term" value="F:double-stranded DNA binding"/>
    <property type="evidence" value="ECO:0007669"/>
    <property type="project" value="TreeGrafter"/>
</dbReference>
<evidence type="ECO:0000259" key="1">
    <source>
        <dbReference type="Pfam" id="PF17906"/>
    </source>
</evidence>
<dbReference type="Pfam" id="PF17906">
    <property type="entry name" value="HTH_48"/>
    <property type="match status" value="1"/>
</dbReference>
<dbReference type="STRING" id="372326.A0A1V4J912"/>
<dbReference type="GO" id="GO:0000014">
    <property type="term" value="F:single-stranded DNA endodeoxyribonuclease activity"/>
    <property type="evidence" value="ECO:0007669"/>
    <property type="project" value="TreeGrafter"/>
</dbReference>
<evidence type="ECO:0000313" key="3">
    <source>
        <dbReference type="Proteomes" id="UP000190648"/>
    </source>
</evidence>
<dbReference type="GO" id="GO:0042800">
    <property type="term" value="F:histone H3K4 methyltransferase activity"/>
    <property type="evidence" value="ECO:0007669"/>
    <property type="project" value="TreeGrafter"/>
</dbReference>
<dbReference type="GO" id="GO:0000729">
    <property type="term" value="P:DNA double-strand break processing"/>
    <property type="evidence" value="ECO:0007669"/>
    <property type="project" value="TreeGrafter"/>
</dbReference>
<dbReference type="Proteomes" id="UP000190648">
    <property type="component" value="Unassembled WGS sequence"/>
</dbReference>
<dbReference type="GO" id="GO:0005634">
    <property type="term" value="C:nucleus"/>
    <property type="evidence" value="ECO:0007669"/>
    <property type="project" value="TreeGrafter"/>
</dbReference>
<comment type="caution">
    <text evidence="2">The sequence shown here is derived from an EMBL/GenBank/DDBJ whole genome shotgun (WGS) entry which is preliminary data.</text>
</comment>
<reference evidence="2 3" key="1">
    <citation type="submission" date="2016-02" db="EMBL/GenBank/DDBJ databases">
        <title>Band-tailed pigeon sequencing and assembly.</title>
        <authorList>
            <person name="Soares A.E."/>
            <person name="Novak B.J."/>
            <person name="Rice E.S."/>
            <person name="O'Connell B."/>
            <person name="Chang D."/>
            <person name="Weber S."/>
            <person name="Shapiro B."/>
        </authorList>
    </citation>
    <scope>NUCLEOTIDE SEQUENCE [LARGE SCALE GENOMIC DNA]</scope>
    <source>
        <strain evidence="2">BTP2013</strain>
        <tissue evidence="2">Blood</tissue>
    </source>
</reference>
<organism evidence="2 3">
    <name type="scientific">Patagioenas fasciata monilis</name>
    <dbReference type="NCBI Taxonomy" id="372326"/>
    <lineage>
        <taxon>Eukaryota</taxon>
        <taxon>Metazoa</taxon>
        <taxon>Chordata</taxon>
        <taxon>Craniata</taxon>
        <taxon>Vertebrata</taxon>
        <taxon>Euteleostomi</taxon>
        <taxon>Archelosauria</taxon>
        <taxon>Archosauria</taxon>
        <taxon>Dinosauria</taxon>
        <taxon>Saurischia</taxon>
        <taxon>Theropoda</taxon>
        <taxon>Coelurosauria</taxon>
        <taxon>Aves</taxon>
        <taxon>Neognathae</taxon>
        <taxon>Neoaves</taxon>
        <taxon>Columbimorphae</taxon>
        <taxon>Columbiformes</taxon>
        <taxon>Columbidae</taxon>
        <taxon>Patagioenas</taxon>
    </lineage>
</organism>
<gene>
    <name evidence="2" type="ORF">AV530_017781</name>
</gene>
<dbReference type="PANTHER" id="PTHR46060">
    <property type="entry name" value="MARINER MOS1 TRANSPOSASE-LIKE PROTEIN"/>
    <property type="match status" value="1"/>
</dbReference>
<dbReference type="GO" id="GO:0000793">
    <property type="term" value="C:condensed chromosome"/>
    <property type="evidence" value="ECO:0007669"/>
    <property type="project" value="TreeGrafter"/>
</dbReference>
<dbReference type="GO" id="GO:0015074">
    <property type="term" value="P:DNA integration"/>
    <property type="evidence" value="ECO:0007669"/>
    <property type="project" value="TreeGrafter"/>
</dbReference>
<protein>
    <recommendedName>
        <fullName evidence="1">Mos1 transposase HTH domain-containing protein</fullName>
    </recommendedName>
</protein>
<dbReference type="PANTHER" id="PTHR46060:SF2">
    <property type="entry name" value="HISTONE-LYSINE N-METHYLTRANSFERASE SETMAR"/>
    <property type="match status" value="1"/>
</dbReference>
<dbReference type="GO" id="GO:0031297">
    <property type="term" value="P:replication fork processing"/>
    <property type="evidence" value="ECO:0007669"/>
    <property type="project" value="TreeGrafter"/>
</dbReference>
<sequence>MRHPLIELYHLSNLLQMPNDCRMAGAKRIAIFLLNFKMGCKAAETTRNINYTFAPGTANKCTVQWWFKKLPKGDESLKEVDHDQLRAIIKSDPLTTTREVGEEFKVDHSMVIRHLKQIGKSSISH</sequence>
<dbReference type="EMBL" id="LSYS01008421">
    <property type="protein sequence ID" value="OPJ68681.1"/>
    <property type="molecule type" value="Genomic_DNA"/>
</dbReference>
<feature type="domain" description="Mos1 transposase HTH" evidence="1">
    <location>
        <begin position="31"/>
        <end position="74"/>
    </location>
</feature>
<dbReference type="OrthoDB" id="616263at2759"/>
<dbReference type="GO" id="GO:0035861">
    <property type="term" value="C:site of double-strand break"/>
    <property type="evidence" value="ECO:0007669"/>
    <property type="project" value="TreeGrafter"/>
</dbReference>
<dbReference type="GO" id="GO:0046975">
    <property type="term" value="F:histone H3K36 methyltransferase activity"/>
    <property type="evidence" value="ECO:0007669"/>
    <property type="project" value="TreeGrafter"/>
</dbReference>
<dbReference type="GO" id="GO:0006303">
    <property type="term" value="P:double-strand break repair via nonhomologous end joining"/>
    <property type="evidence" value="ECO:0007669"/>
    <property type="project" value="TreeGrafter"/>
</dbReference>
<evidence type="ECO:0000313" key="2">
    <source>
        <dbReference type="EMBL" id="OPJ68681.1"/>
    </source>
</evidence>
<dbReference type="InterPro" id="IPR041426">
    <property type="entry name" value="Mos1_HTH"/>
</dbReference>
<dbReference type="GO" id="GO:0003697">
    <property type="term" value="F:single-stranded DNA binding"/>
    <property type="evidence" value="ECO:0007669"/>
    <property type="project" value="TreeGrafter"/>
</dbReference>
<dbReference type="GO" id="GO:0044547">
    <property type="term" value="F:DNA topoisomerase binding"/>
    <property type="evidence" value="ECO:0007669"/>
    <property type="project" value="TreeGrafter"/>
</dbReference>
<proteinExistence type="predicted"/>
<dbReference type="Gene3D" id="1.10.10.10">
    <property type="entry name" value="Winged helix-like DNA-binding domain superfamily/Winged helix DNA-binding domain"/>
    <property type="match status" value="1"/>
</dbReference>